<dbReference type="SUPFAM" id="SSF52777">
    <property type="entry name" value="CoA-dependent acyltransferases"/>
    <property type="match status" value="2"/>
</dbReference>
<dbReference type="PANTHER" id="PTHR45527">
    <property type="entry name" value="NONRIBOSOMAL PEPTIDE SYNTHETASE"/>
    <property type="match status" value="1"/>
</dbReference>
<feature type="compositionally biased region" description="Polar residues" evidence="9">
    <location>
        <begin position="638"/>
        <end position="647"/>
    </location>
</feature>
<dbReference type="InterPro" id="IPR023213">
    <property type="entry name" value="CAT-like_dom_sf"/>
</dbReference>
<dbReference type="InterPro" id="IPR001242">
    <property type="entry name" value="Condensation_dom"/>
</dbReference>
<dbReference type="InterPro" id="IPR006162">
    <property type="entry name" value="Ppantetheine_attach_site"/>
</dbReference>
<dbReference type="Pfam" id="PF00550">
    <property type="entry name" value="PP-binding"/>
    <property type="match status" value="1"/>
</dbReference>
<keyword evidence="5" id="KW-0596">Phosphopantetheine</keyword>
<dbReference type="Gene3D" id="3.30.559.10">
    <property type="entry name" value="Chloramphenicol acetyltransferase-like domain"/>
    <property type="match status" value="1"/>
</dbReference>
<dbReference type="InterPro" id="IPR057737">
    <property type="entry name" value="Condensation_MtbB-like"/>
</dbReference>
<dbReference type="PANTHER" id="PTHR45527:SF1">
    <property type="entry name" value="FATTY ACID SYNTHASE"/>
    <property type="match status" value="1"/>
</dbReference>
<accession>A0ABS3VNX0</accession>
<comment type="caution">
    <text evidence="13">The sequence shown here is derived from an EMBL/GenBank/DDBJ whole genome shotgun (WGS) entry which is preliminary data.</text>
</comment>
<dbReference type="Proteomes" id="UP000823521">
    <property type="component" value="Unassembled WGS sequence"/>
</dbReference>
<dbReference type="SUPFAM" id="SSF56801">
    <property type="entry name" value="Acetyl-CoA synthetase-like"/>
    <property type="match status" value="2"/>
</dbReference>
<evidence type="ECO:0000256" key="4">
    <source>
        <dbReference type="ARBA" id="ARBA00016743"/>
    </source>
</evidence>
<feature type="domain" description="Carrier" evidence="11">
    <location>
        <begin position="565"/>
        <end position="627"/>
    </location>
</feature>
<dbReference type="Pfam" id="PF00668">
    <property type="entry name" value="Condensation"/>
    <property type="match status" value="1"/>
</dbReference>
<evidence type="ECO:0000256" key="3">
    <source>
        <dbReference type="ARBA" id="ARBA00007380"/>
    </source>
</evidence>
<evidence type="ECO:0000259" key="11">
    <source>
        <dbReference type="Pfam" id="PF00550"/>
    </source>
</evidence>
<dbReference type="EMBL" id="WVUH01000051">
    <property type="protein sequence ID" value="MBO4206103.1"/>
    <property type="molecule type" value="Genomic_DNA"/>
</dbReference>
<dbReference type="CDD" id="cd19535">
    <property type="entry name" value="Cyc_NRPS"/>
    <property type="match status" value="1"/>
</dbReference>
<sequence>MTWSLVDRLRAYALSAPERTAITFDGARPTLLTRGGWDAGARAVAAQLRPGSRVLVLLPSGADFFVAFAGVLYAGACAVPAVPPVDGRTQFVDLARDAEIDAIVTTADVAAVARPLWRDAPTVRWVELDRLDPADGDSWVAPRGGADDLALLQYTSGSTATPKGVAVAHRALTTWVDVLAERVALPGGSHVVTWVPAHHVLGLSFVLMGPHLDGAVDLFTPEDVLADPARWLGAVSAASSAGRKVLSGAPPFGYQQATATVSPDGLDLTNWDVAVIGSERIRPRVLDDFTARFASAGFDPAAWFTGYGTTEVMMGCAHHGPGAPRRVTVDAAALERREVVPAGTAGRSVELVACGTPGIGLDARIVDPQTRTPCPPGTVGELWLRGPSVAQGYWRKPEQTEATFHACLADGTGPFYRTGDLVFTYEGELVVCGRLNELVIVRGRNLVPHDIESSVRAADPRLSRAPVAAFSVDTDDGEALVVAAALDAPADAEALAAGARRAVISGHDVEPHALLLVPPGQIPLTPTGKVRHRACRQSYLEGTLTPWNHATRTTGATTGATDPTDRIRGRVAELIGEAPHAVPLDVPLIRVGLDSMAMIRLRAALVADIGSLVPIERLAGMTVAELASTPADGDDPTGQPTSGQPDRNPSGRGEVRLVPAPERRHEPFPLTELQHAYLVGRSGGLPLGGVATHFYAEHDSSGLDLDRLHAAWCRLVERHDMLRAVVSAEGVQSVQARVDVPLFPVRDVRHLDPGRANAVAEEVRAELSHQTFVPDTWPPYEIRVTRLPGGVDRLHVSLDLLVLDVWSLYLLSREWRHLYERPEVDLPAVPVTFRDYVLAARDGDDTAAREYWQGRLDTLPPGPDLPLDRAPASLTGPPRFTRRHARLDGAQWKKLLEIAAAEGLTPSAVLLAAYATVLGAWSRRARFVLNLPTFNRLPLHPEIGSVIGDFTSVTLLEVDLSEADGLAGVARRLQAQLWRDLEHRGYDGVRVLRDLARRHGPDAGLLAPVVFSSASGQSADGTAELPLSWLGEHVYGVSQTPQVVLDHQLIEVGDGLQYQWDVVDELFRPDTVTEMFTAYRTLLDRLCAGDDEAWQGRALELLPESHRALVASVNDTGGVVPGGLLQDRLVAQALCSPERPAVFADGGVLTFGELYRRAVVLAADLRAGGVGSGELVGVSLPKGAAQVVAVVGVLLAGAAYLP</sequence>
<dbReference type="SUPFAM" id="SSF47336">
    <property type="entry name" value="ACP-like"/>
    <property type="match status" value="1"/>
</dbReference>
<evidence type="ECO:0000256" key="9">
    <source>
        <dbReference type="SAM" id="MobiDB-lite"/>
    </source>
</evidence>
<dbReference type="RefSeq" id="WP_208812734.1">
    <property type="nucleotide sequence ID" value="NZ_WVUH01000051.1"/>
</dbReference>
<evidence type="ECO:0000259" key="12">
    <source>
        <dbReference type="Pfam" id="PF00668"/>
    </source>
</evidence>
<evidence type="ECO:0000256" key="8">
    <source>
        <dbReference type="ARBA" id="ARBA00033440"/>
    </source>
</evidence>
<dbReference type="InterPro" id="IPR045851">
    <property type="entry name" value="AMP-bd_C_sf"/>
</dbReference>
<evidence type="ECO:0000313" key="13">
    <source>
        <dbReference type="EMBL" id="MBO4206103.1"/>
    </source>
</evidence>
<dbReference type="Pfam" id="PF00501">
    <property type="entry name" value="AMP-binding"/>
    <property type="match status" value="2"/>
</dbReference>
<evidence type="ECO:0000313" key="14">
    <source>
        <dbReference type="Proteomes" id="UP000823521"/>
    </source>
</evidence>
<gene>
    <name evidence="13" type="ORF">GSF22_08795</name>
</gene>
<keyword evidence="6" id="KW-0597">Phosphoprotein</keyword>
<feature type="domain" description="AMP-dependent synthetase/ligase" evidence="10">
    <location>
        <begin position="1132"/>
        <end position="1202"/>
    </location>
</feature>
<dbReference type="InterPro" id="IPR042099">
    <property type="entry name" value="ANL_N_sf"/>
</dbReference>
<comment type="pathway">
    <text evidence="2">Siderophore biosynthesis; mycobactin biosynthesis.</text>
</comment>
<dbReference type="Gene3D" id="3.30.300.30">
    <property type="match status" value="1"/>
</dbReference>
<name>A0ABS3VNX0_MICEH</name>
<organism evidence="13 14">
    <name type="scientific">Micromonospora echinofusca</name>
    <dbReference type="NCBI Taxonomy" id="47858"/>
    <lineage>
        <taxon>Bacteria</taxon>
        <taxon>Bacillati</taxon>
        <taxon>Actinomycetota</taxon>
        <taxon>Actinomycetes</taxon>
        <taxon>Micromonosporales</taxon>
        <taxon>Micromonosporaceae</taxon>
        <taxon>Micromonospora</taxon>
    </lineage>
</organism>
<feature type="non-terminal residue" evidence="13">
    <location>
        <position position="1202"/>
    </location>
</feature>
<dbReference type="InterPro" id="IPR000873">
    <property type="entry name" value="AMP-dep_synth/lig_dom"/>
</dbReference>
<dbReference type="InterPro" id="IPR009081">
    <property type="entry name" value="PP-bd_ACP"/>
</dbReference>
<keyword evidence="14" id="KW-1185">Reference proteome</keyword>
<reference evidence="13 14" key="1">
    <citation type="submission" date="2019-12" db="EMBL/GenBank/DDBJ databases">
        <title>Whole genome sequencing of endophytic Actinobacterium Micromonospora sp. MPMI6T.</title>
        <authorList>
            <person name="Evv R."/>
            <person name="Podile A.R."/>
        </authorList>
    </citation>
    <scope>NUCLEOTIDE SEQUENCE [LARGE SCALE GENOMIC DNA]</scope>
    <source>
        <strain evidence="13 14">MPMI6</strain>
    </source>
</reference>
<evidence type="ECO:0000256" key="2">
    <source>
        <dbReference type="ARBA" id="ARBA00005102"/>
    </source>
</evidence>
<dbReference type="Gene3D" id="3.40.50.12780">
    <property type="entry name" value="N-terminal domain of ligase-like"/>
    <property type="match status" value="2"/>
</dbReference>
<comment type="cofactor">
    <cofactor evidence="1">
        <name>pantetheine 4'-phosphate</name>
        <dbReference type="ChEBI" id="CHEBI:47942"/>
    </cofactor>
</comment>
<evidence type="ECO:0000256" key="1">
    <source>
        <dbReference type="ARBA" id="ARBA00001957"/>
    </source>
</evidence>
<proteinExistence type="inferred from homology"/>
<dbReference type="InterPro" id="IPR036736">
    <property type="entry name" value="ACP-like_sf"/>
</dbReference>
<protein>
    <recommendedName>
        <fullName evidence="4">Phenyloxazoline synthase MbtB</fullName>
    </recommendedName>
    <alternativeName>
        <fullName evidence="8">Mycobactin synthetase protein B</fullName>
    </alternativeName>
</protein>
<dbReference type="PROSITE" id="PS00012">
    <property type="entry name" value="PHOSPHOPANTETHEINE"/>
    <property type="match status" value="1"/>
</dbReference>
<dbReference type="Gene3D" id="1.10.1200.10">
    <property type="entry name" value="ACP-like"/>
    <property type="match status" value="1"/>
</dbReference>
<evidence type="ECO:0000259" key="10">
    <source>
        <dbReference type="Pfam" id="PF00501"/>
    </source>
</evidence>
<keyword evidence="7" id="KW-0436">Ligase</keyword>
<feature type="domain" description="Condensation" evidence="12">
    <location>
        <begin position="701"/>
        <end position="1088"/>
    </location>
</feature>
<feature type="region of interest" description="Disordered" evidence="9">
    <location>
        <begin position="628"/>
        <end position="655"/>
    </location>
</feature>
<feature type="domain" description="AMP-dependent synthetase/ligase" evidence="10">
    <location>
        <begin position="15"/>
        <end position="394"/>
    </location>
</feature>
<evidence type="ECO:0000256" key="7">
    <source>
        <dbReference type="ARBA" id="ARBA00022598"/>
    </source>
</evidence>
<comment type="similarity">
    <text evidence="3">Belongs to the ATP-dependent AMP-binding enzyme family. MbtB subfamily.</text>
</comment>
<evidence type="ECO:0000256" key="5">
    <source>
        <dbReference type="ARBA" id="ARBA00022450"/>
    </source>
</evidence>
<dbReference type="Gene3D" id="3.30.559.30">
    <property type="entry name" value="Nonribosomal peptide synthetase, condensation domain"/>
    <property type="match status" value="1"/>
</dbReference>
<evidence type="ECO:0000256" key="6">
    <source>
        <dbReference type="ARBA" id="ARBA00022553"/>
    </source>
</evidence>